<dbReference type="Proteomes" id="UP001054945">
    <property type="component" value="Unassembled WGS sequence"/>
</dbReference>
<gene>
    <name evidence="2" type="ORF">CEXT_396381</name>
</gene>
<evidence type="ECO:0000313" key="2">
    <source>
        <dbReference type="EMBL" id="GIZ01756.1"/>
    </source>
</evidence>
<organism evidence="2 3">
    <name type="scientific">Caerostris extrusa</name>
    <name type="common">Bark spider</name>
    <name type="synonym">Caerostris bankana</name>
    <dbReference type="NCBI Taxonomy" id="172846"/>
    <lineage>
        <taxon>Eukaryota</taxon>
        <taxon>Metazoa</taxon>
        <taxon>Ecdysozoa</taxon>
        <taxon>Arthropoda</taxon>
        <taxon>Chelicerata</taxon>
        <taxon>Arachnida</taxon>
        <taxon>Araneae</taxon>
        <taxon>Araneomorphae</taxon>
        <taxon>Entelegynae</taxon>
        <taxon>Araneoidea</taxon>
        <taxon>Araneidae</taxon>
        <taxon>Caerostris</taxon>
    </lineage>
</organism>
<evidence type="ECO:0000256" key="1">
    <source>
        <dbReference type="SAM" id="MobiDB-lite"/>
    </source>
</evidence>
<proteinExistence type="predicted"/>
<feature type="region of interest" description="Disordered" evidence="1">
    <location>
        <begin position="68"/>
        <end position="92"/>
    </location>
</feature>
<accession>A0AAV4Y2P5</accession>
<dbReference type="AlphaFoldDB" id="A0AAV4Y2P5"/>
<comment type="caution">
    <text evidence="2">The sequence shown here is derived from an EMBL/GenBank/DDBJ whole genome shotgun (WGS) entry which is preliminary data.</text>
</comment>
<protein>
    <submittedName>
        <fullName evidence="2">Uncharacterized protein</fullName>
    </submittedName>
</protein>
<sequence length="92" mass="10756">MNKKCGVGDQCRNRISPDLRLVNPSGAEELCANDVTAQNKEELQMNVSTICDSGGRFQLNVQRFPEENRRRQIQYQKTKLCKSTDRRRRRRD</sequence>
<name>A0AAV4Y2P5_CAEEX</name>
<reference evidence="2 3" key="1">
    <citation type="submission" date="2021-06" db="EMBL/GenBank/DDBJ databases">
        <title>Caerostris extrusa draft genome.</title>
        <authorList>
            <person name="Kono N."/>
            <person name="Arakawa K."/>
        </authorList>
    </citation>
    <scope>NUCLEOTIDE SEQUENCE [LARGE SCALE GENOMIC DNA]</scope>
</reference>
<dbReference type="EMBL" id="BPLR01001347">
    <property type="protein sequence ID" value="GIZ01756.1"/>
    <property type="molecule type" value="Genomic_DNA"/>
</dbReference>
<evidence type="ECO:0000313" key="3">
    <source>
        <dbReference type="Proteomes" id="UP001054945"/>
    </source>
</evidence>
<keyword evidence="3" id="KW-1185">Reference proteome</keyword>